<proteinExistence type="predicted"/>
<dbReference type="CDD" id="cd10434">
    <property type="entry name" value="GIY-YIG_UvrC_Cho"/>
    <property type="match status" value="1"/>
</dbReference>
<evidence type="ECO:0000256" key="3">
    <source>
        <dbReference type="ARBA" id="ARBA00022769"/>
    </source>
</evidence>
<dbReference type="EMBL" id="LAZR01045946">
    <property type="protein sequence ID" value="KKK97675.1"/>
    <property type="molecule type" value="Genomic_DNA"/>
</dbReference>
<dbReference type="SUPFAM" id="SSF46600">
    <property type="entry name" value="C-terminal UvrC-binding domain of UvrB"/>
    <property type="match status" value="1"/>
</dbReference>
<dbReference type="InterPro" id="IPR035901">
    <property type="entry name" value="GIY-YIG_endonuc_sf"/>
</dbReference>
<dbReference type="PROSITE" id="PS50151">
    <property type="entry name" value="UVR"/>
    <property type="match status" value="1"/>
</dbReference>
<keyword evidence="5" id="KW-0234">DNA repair</keyword>
<dbReference type="GO" id="GO:0009380">
    <property type="term" value="C:excinuclease repair complex"/>
    <property type="evidence" value="ECO:0007669"/>
    <property type="project" value="InterPro"/>
</dbReference>
<evidence type="ECO:0000259" key="8">
    <source>
        <dbReference type="PROSITE" id="PS50165"/>
    </source>
</evidence>
<evidence type="ECO:0008006" key="10">
    <source>
        <dbReference type="Google" id="ProtNLM"/>
    </source>
</evidence>
<name>A0A0F9AH94_9ZZZZ</name>
<dbReference type="NCBIfam" id="TIGR00194">
    <property type="entry name" value="uvrC"/>
    <property type="match status" value="1"/>
</dbReference>
<evidence type="ECO:0000256" key="2">
    <source>
        <dbReference type="ARBA" id="ARBA00022763"/>
    </source>
</evidence>
<sequence length="450" mass="51953">LKNIRNYYFLGKDTRASVSFLVDQIFSIDTIIVSNDKEALILENTLIKKHQPKYNILLKDDKTYVSIMINTSHKWPMIKLVRLKTQPKDKNLYFGPYTNIKAARSVKDLLLKLFPLRQCSNSEIQNRTRPCILYDIGKCIAPCVNKCTKKEYDILVENVVQFLKGKDPTILKNLKSKMKLASKNLEYEKANDFLNLIKQIKHIRLNQFVDILAAKNSDVLGIYVESHFVMIVKLIFLNGRLTTSEHFSFFEIFSPKEEILETFLLQHYSTTTTSKEVIIPLKLKNMKNIEKILSKDHKKIKIIHPIKGKKKELIKLSFENAKALFNQQKDQKSLNEKKLLQLQESLKLTNFPHHIICFDTSNISETSKVAAMVTFIDGEKEKSKMKLFKIRTSKKGDIAAFEEILYRHFSKIKILPDLLVLDGGKAHLNIALKVLDKLNIANVDVISISK</sequence>
<evidence type="ECO:0000259" key="7">
    <source>
        <dbReference type="PROSITE" id="PS50164"/>
    </source>
</evidence>
<comment type="caution">
    <text evidence="9">The sequence shown here is derived from an EMBL/GenBank/DDBJ whole genome shotgun (WGS) entry which is preliminary data.</text>
</comment>
<organism evidence="9">
    <name type="scientific">marine sediment metagenome</name>
    <dbReference type="NCBI Taxonomy" id="412755"/>
    <lineage>
        <taxon>unclassified sequences</taxon>
        <taxon>metagenomes</taxon>
        <taxon>ecological metagenomes</taxon>
    </lineage>
</organism>
<feature type="non-terminal residue" evidence="9">
    <location>
        <position position="450"/>
    </location>
</feature>
<dbReference type="InterPro" id="IPR004791">
    <property type="entry name" value="UvrC"/>
</dbReference>
<dbReference type="GO" id="GO:0006289">
    <property type="term" value="P:nucleotide-excision repair"/>
    <property type="evidence" value="ECO:0007669"/>
    <property type="project" value="InterPro"/>
</dbReference>
<keyword evidence="1" id="KW-0963">Cytoplasm</keyword>
<dbReference type="Gene3D" id="3.30.420.340">
    <property type="entry name" value="UvrC, RNAse H endonuclease domain"/>
    <property type="match status" value="1"/>
</dbReference>
<keyword evidence="3" id="KW-0228">DNA excision</keyword>
<dbReference type="Pfam" id="PF08459">
    <property type="entry name" value="UvrC_RNaseH_dom"/>
    <property type="match status" value="1"/>
</dbReference>
<feature type="domain" description="UVR" evidence="6">
    <location>
        <begin position="168"/>
        <end position="203"/>
    </location>
</feature>
<dbReference type="PANTHER" id="PTHR30562:SF1">
    <property type="entry name" value="UVRABC SYSTEM PROTEIN C"/>
    <property type="match status" value="1"/>
</dbReference>
<feature type="non-terminal residue" evidence="9">
    <location>
        <position position="1"/>
    </location>
</feature>
<dbReference type="GO" id="GO:0009381">
    <property type="term" value="F:excinuclease ABC activity"/>
    <property type="evidence" value="ECO:0007669"/>
    <property type="project" value="InterPro"/>
</dbReference>
<evidence type="ECO:0000256" key="5">
    <source>
        <dbReference type="ARBA" id="ARBA00023204"/>
    </source>
</evidence>
<dbReference type="InterPro" id="IPR000305">
    <property type="entry name" value="GIY-YIG_endonuc"/>
</dbReference>
<dbReference type="SUPFAM" id="SSF82771">
    <property type="entry name" value="GIY-YIG endonuclease"/>
    <property type="match status" value="1"/>
</dbReference>
<dbReference type="InterPro" id="IPR001943">
    <property type="entry name" value="UVR_dom"/>
</dbReference>
<feature type="domain" description="GIY-YIG" evidence="7">
    <location>
        <begin position="1"/>
        <end position="56"/>
    </location>
</feature>
<accession>A0A0F9AH94</accession>
<dbReference type="Gene3D" id="3.40.1440.10">
    <property type="entry name" value="GIY-YIG endonuclease"/>
    <property type="match status" value="1"/>
</dbReference>
<dbReference type="PROSITE" id="PS50164">
    <property type="entry name" value="GIY_YIG"/>
    <property type="match status" value="1"/>
</dbReference>
<gene>
    <name evidence="9" type="ORF">LCGC14_2650380</name>
</gene>
<dbReference type="InterPro" id="IPR038476">
    <property type="entry name" value="UvrC_RNase_H_dom_sf"/>
</dbReference>
<keyword evidence="2" id="KW-0227">DNA damage</keyword>
<evidence type="ECO:0000259" key="6">
    <source>
        <dbReference type="PROSITE" id="PS50151"/>
    </source>
</evidence>
<dbReference type="AlphaFoldDB" id="A0A0F9AH94"/>
<dbReference type="Pfam" id="PF22920">
    <property type="entry name" value="UvrC_RNaseH"/>
    <property type="match status" value="1"/>
</dbReference>
<dbReference type="PROSITE" id="PS50165">
    <property type="entry name" value="UVRC"/>
    <property type="match status" value="1"/>
</dbReference>
<evidence type="ECO:0000256" key="4">
    <source>
        <dbReference type="ARBA" id="ARBA00022881"/>
    </source>
</evidence>
<dbReference type="InterPro" id="IPR050066">
    <property type="entry name" value="UvrABC_protein_C"/>
</dbReference>
<evidence type="ECO:0000313" key="9">
    <source>
        <dbReference type="EMBL" id="KKK97675.1"/>
    </source>
</evidence>
<feature type="domain" description="UvrC family homology region profile" evidence="8">
    <location>
        <begin position="219"/>
        <end position="435"/>
    </location>
</feature>
<reference evidence="9" key="1">
    <citation type="journal article" date="2015" name="Nature">
        <title>Complex archaea that bridge the gap between prokaryotes and eukaryotes.</title>
        <authorList>
            <person name="Spang A."/>
            <person name="Saw J.H."/>
            <person name="Jorgensen S.L."/>
            <person name="Zaremba-Niedzwiedzka K."/>
            <person name="Martijn J."/>
            <person name="Lind A.E."/>
            <person name="van Eijk R."/>
            <person name="Schleper C."/>
            <person name="Guy L."/>
            <person name="Ettema T.J."/>
        </authorList>
    </citation>
    <scope>NUCLEOTIDE SEQUENCE</scope>
</reference>
<keyword evidence="4" id="KW-0267">Excision nuclease</keyword>
<dbReference type="InterPro" id="IPR036876">
    <property type="entry name" value="UVR_dom_sf"/>
</dbReference>
<dbReference type="InterPro" id="IPR047296">
    <property type="entry name" value="GIY-YIG_UvrC_Cho"/>
</dbReference>
<dbReference type="InterPro" id="IPR001162">
    <property type="entry name" value="UvrC_RNase_H_dom"/>
</dbReference>
<evidence type="ECO:0000256" key="1">
    <source>
        <dbReference type="ARBA" id="ARBA00022490"/>
    </source>
</evidence>
<protein>
    <recommendedName>
        <fullName evidence="10">Excinuclease ABC subunit C</fullName>
    </recommendedName>
</protein>
<dbReference type="PANTHER" id="PTHR30562">
    <property type="entry name" value="UVRC/OXIDOREDUCTASE"/>
    <property type="match status" value="1"/>
</dbReference>